<reference evidence="2 3" key="1">
    <citation type="submission" date="2009-07" db="EMBL/GenBank/DDBJ databases">
        <authorList>
            <person name="Madupu R."/>
            <person name="Sebastian Y."/>
            <person name="Durkin A.S."/>
            <person name="Torralba M."/>
            <person name="Methe B."/>
            <person name="Sutton G.G."/>
            <person name="Strausberg R.L."/>
            <person name="Nelson K.E."/>
        </authorList>
    </citation>
    <scope>NUCLEOTIDE SEQUENCE [LARGE SCALE GENOMIC DNA]</scope>
    <source>
        <strain evidence="2 3">RM3277</strain>
    </source>
</reference>
<name>C6RD71_9BACT</name>
<accession>C6RD71</accession>
<keyword evidence="1" id="KW-0812">Transmembrane</keyword>
<evidence type="ECO:0000313" key="2">
    <source>
        <dbReference type="EMBL" id="EET80638.1"/>
    </source>
</evidence>
<organism evidence="2 3">
    <name type="scientific">Campylobacter showae RM3277</name>
    <dbReference type="NCBI Taxonomy" id="553219"/>
    <lineage>
        <taxon>Bacteria</taxon>
        <taxon>Pseudomonadati</taxon>
        <taxon>Campylobacterota</taxon>
        <taxon>Epsilonproteobacteria</taxon>
        <taxon>Campylobacterales</taxon>
        <taxon>Campylobacteraceae</taxon>
        <taxon>Campylobacter</taxon>
    </lineage>
</organism>
<evidence type="ECO:0000313" key="3">
    <source>
        <dbReference type="Proteomes" id="UP000003107"/>
    </source>
</evidence>
<protein>
    <submittedName>
        <fullName evidence="2">Uncharacterized protein</fullName>
    </submittedName>
</protein>
<proteinExistence type="predicted"/>
<gene>
    <name evidence="2" type="ORF">CAMSH0001_1787</name>
</gene>
<comment type="caution">
    <text evidence="2">The sequence shown here is derived from an EMBL/GenBank/DDBJ whole genome shotgun (WGS) entry which is preliminary data.</text>
</comment>
<keyword evidence="1" id="KW-0472">Membrane</keyword>
<dbReference type="AlphaFoldDB" id="C6RD71"/>
<dbReference type="Proteomes" id="UP000003107">
    <property type="component" value="Unassembled WGS sequence"/>
</dbReference>
<feature type="transmembrane region" description="Helical" evidence="1">
    <location>
        <begin position="20"/>
        <end position="42"/>
    </location>
</feature>
<sequence length="52" mass="6051">MQILASDTPKIIFLGDSPLAAVFLISTFYYFVTKLLCFFNIYQINFIRLLAR</sequence>
<keyword evidence="1" id="KW-1133">Transmembrane helix</keyword>
<evidence type="ECO:0000256" key="1">
    <source>
        <dbReference type="SAM" id="Phobius"/>
    </source>
</evidence>
<dbReference type="STRING" id="553219.CAMSH0001_1787"/>
<keyword evidence="3" id="KW-1185">Reference proteome</keyword>
<dbReference type="EMBL" id="ACVQ01000005">
    <property type="protein sequence ID" value="EET80638.1"/>
    <property type="molecule type" value="Genomic_DNA"/>
</dbReference>